<evidence type="ECO:0000256" key="1">
    <source>
        <dbReference type="SAM" id="MobiDB-lite"/>
    </source>
</evidence>
<reference evidence="2 3" key="1">
    <citation type="submission" date="2020-01" db="EMBL/GenBank/DDBJ databases">
        <title>Insect and environment-associated Actinomycetes.</title>
        <authorList>
            <person name="Currrie C."/>
            <person name="Chevrette M."/>
            <person name="Carlson C."/>
            <person name="Stubbendieck R."/>
            <person name="Wendt-Pienkowski E."/>
        </authorList>
    </citation>
    <scope>NUCLEOTIDE SEQUENCE [LARGE SCALE GENOMIC DNA]</scope>
    <source>
        <strain evidence="2 3">SID7590</strain>
    </source>
</reference>
<sequence>MGTSMLEARPVALPARLAPGTISSALTAGRENRTPAPLADQRRPARALPVPARRVPVKARNLPRRSGY</sequence>
<dbReference type="AlphaFoldDB" id="A0A7K3RUF7"/>
<dbReference type="RefSeq" id="WP_164201807.1">
    <property type="nucleotide sequence ID" value="NZ_JAAGMP010000548.1"/>
</dbReference>
<evidence type="ECO:0000313" key="2">
    <source>
        <dbReference type="EMBL" id="NEC18839.1"/>
    </source>
</evidence>
<feature type="compositionally biased region" description="Basic residues" evidence="1">
    <location>
        <begin position="55"/>
        <end position="68"/>
    </location>
</feature>
<gene>
    <name evidence="2" type="ORF">G3I50_11300</name>
</gene>
<organism evidence="2 3">
    <name type="scientific">Streptomyces parvus</name>
    <dbReference type="NCBI Taxonomy" id="66428"/>
    <lineage>
        <taxon>Bacteria</taxon>
        <taxon>Bacillati</taxon>
        <taxon>Actinomycetota</taxon>
        <taxon>Actinomycetes</taxon>
        <taxon>Kitasatosporales</taxon>
        <taxon>Streptomycetaceae</taxon>
        <taxon>Streptomyces</taxon>
    </lineage>
</organism>
<dbReference type="Proteomes" id="UP000469670">
    <property type="component" value="Unassembled WGS sequence"/>
</dbReference>
<comment type="caution">
    <text evidence="2">The sequence shown here is derived from an EMBL/GenBank/DDBJ whole genome shotgun (WGS) entry which is preliminary data.</text>
</comment>
<name>A0A7K3RUF7_9ACTN</name>
<feature type="region of interest" description="Disordered" evidence="1">
    <location>
        <begin position="23"/>
        <end position="68"/>
    </location>
</feature>
<dbReference type="EMBL" id="JAAGMP010000548">
    <property type="protein sequence ID" value="NEC18839.1"/>
    <property type="molecule type" value="Genomic_DNA"/>
</dbReference>
<proteinExistence type="predicted"/>
<accession>A0A7K3RUF7</accession>
<protein>
    <submittedName>
        <fullName evidence="2">Uncharacterized protein</fullName>
    </submittedName>
</protein>
<evidence type="ECO:0000313" key="3">
    <source>
        <dbReference type="Proteomes" id="UP000469670"/>
    </source>
</evidence>